<dbReference type="Proteomes" id="UP001301152">
    <property type="component" value="Unassembled WGS sequence"/>
</dbReference>
<reference evidence="1 2" key="1">
    <citation type="submission" date="2022-11" db="EMBL/GenBank/DDBJ databases">
        <title>Genome sequencing of Acetobacter type strain.</title>
        <authorList>
            <person name="Heo J."/>
            <person name="Lee D."/>
            <person name="Han B.-H."/>
            <person name="Hong S.-B."/>
            <person name="Kwon S.-W."/>
        </authorList>
    </citation>
    <scope>NUCLEOTIDE SEQUENCE [LARGE SCALE GENOMIC DNA]</scope>
    <source>
        <strain evidence="1 2">KACC 21253</strain>
    </source>
</reference>
<protein>
    <submittedName>
        <fullName evidence="1">Uncharacterized protein</fullName>
    </submittedName>
</protein>
<dbReference type="EMBL" id="JAPIUZ010000003">
    <property type="protein sequence ID" value="MCX2563827.1"/>
    <property type="molecule type" value="Genomic_DNA"/>
</dbReference>
<keyword evidence="2" id="KW-1185">Reference proteome</keyword>
<gene>
    <name evidence="1" type="ORF">OQ497_07650</name>
</gene>
<sequence>MNRKLLIGIAVICLALAGGIFALGGSVHPPAQQAVHGTVAVQAAPAPMAVMPAEAMPPAPPPPVPLAAPVAPAAPAVQAAPAQ</sequence>
<accession>A0ABT3QEW1</accession>
<evidence type="ECO:0000313" key="2">
    <source>
        <dbReference type="Proteomes" id="UP001301152"/>
    </source>
</evidence>
<proteinExistence type="predicted"/>
<name>A0ABT3QEW1_9PROT</name>
<comment type="caution">
    <text evidence="1">The sequence shown here is derived from an EMBL/GenBank/DDBJ whole genome shotgun (WGS) entry which is preliminary data.</text>
</comment>
<evidence type="ECO:0000313" key="1">
    <source>
        <dbReference type="EMBL" id="MCX2563827.1"/>
    </source>
</evidence>
<organism evidence="1 2">
    <name type="scientific">Acetobacter thailandicus</name>
    <dbReference type="NCBI Taxonomy" id="1502842"/>
    <lineage>
        <taxon>Bacteria</taxon>
        <taxon>Pseudomonadati</taxon>
        <taxon>Pseudomonadota</taxon>
        <taxon>Alphaproteobacteria</taxon>
        <taxon>Acetobacterales</taxon>
        <taxon>Acetobacteraceae</taxon>
        <taxon>Acetobacter</taxon>
    </lineage>
</organism>
<dbReference type="RefSeq" id="WP_086554518.1">
    <property type="nucleotide sequence ID" value="NZ_JAERKX010000003.1"/>
</dbReference>